<reference evidence="2 3" key="1">
    <citation type="journal article" date="2014" name="Int. J. Syst. Evol. Microbiol.">
        <title>Complete genome sequence of Corynebacterium casei LMG S-19264T (=DSM 44701T), isolated from a smear-ripened cheese.</title>
        <authorList>
            <consortium name="US DOE Joint Genome Institute (JGI-PGF)"/>
            <person name="Walter F."/>
            <person name="Albersmeier A."/>
            <person name="Kalinowski J."/>
            <person name="Ruckert C."/>
        </authorList>
    </citation>
    <scope>NUCLEOTIDE SEQUENCE [LARGE SCALE GENOMIC DNA]</scope>
    <source>
        <strain evidence="2 3">KCTC 12285</strain>
    </source>
</reference>
<dbReference type="PANTHER" id="PTHR10900:SF77">
    <property type="entry name" value="FI19380P1"/>
    <property type="match status" value="1"/>
</dbReference>
<dbReference type="SUPFAM" id="SSF82153">
    <property type="entry name" value="FAS1 domain"/>
    <property type="match status" value="1"/>
</dbReference>
<accession>A0A918JUS9</accession>
<dbReference type="Pfam" id="PF02469">
    <property type="entry name" value="Fasciclin"/>
    <property type="match status" value="1"/>
</dbReference>
<dbReference type="PROSITE" id="PS50213">
    <property type="entry name" value="FAS1"/>
    <property type="match status" value="1"/>
</dbReference>
<evidence type="ECO:0000313" key="3">
    <source>
        <dbReference type="Proteomes" id="UP000601108"/>
    </source>
</evidence>
<dbReference type="PANTHER" id="PTHR10900">
    <property type="entry name" value="PERIOSTIN-RELATED"/>
    <property type="match status" value="1"/>
</dbReference>
<organism evidence="2 3">
    <name type="scientific">Aquimarina muelleri</name>
    <dbReference type="NCBI Taxonomy" id="279356"/>
    <lineage>
        <taxon>Bacteria</taxon>
        <taxon>Pseudomonadati</taxon>
        <taxon>Bacteroidota</taxon>
        <taxon>Flavobacteriia</taxon>
        <taxon>Flavobacteriales</taxon>
        <taxon>Flavobacteriaceae</taxon>
        <taxon>Aquimarina</taxon>
    </lineage>
</organism>
<dbReference type="Proteomes" id="UP000601108">
    <property type="component" value="Unassembled WGS sequence"/>
</dbReference>
<name>A0A918JUS9_9FLAO</name>
<evidence type="ECO:0000259" key="1">
    <source>
        <dbReference type="PROSITE" id="PS50213"/>
    </source>
</evidence>
<dbReference type="RefSeq" id="WP_051316670.1">
    <property type="nucleotide sequence ID" value="NZ_BMWS01000010.1"/>
</dbReference>
<comment type="caution">
    <text evidence="2">The sequence shown here is derived from an EMBL/GenBank/DDBJ whole genome shotgun (WGS) entry which is preliminary data.</text>
</comment>
<evidence type="ECO:0000313" key="2">
    <source>
        <dbReference type="EMBL" id="GGX16861.1"/>
    </source>
</evidence>
<feature type="domain" description="FAS1" evidence="1">
    <location>
        <begin position="52"/>
        <end position="196"/>
    </location>
</feature>
<dbReference type="SMART" id="SM00554">
    <property type="entry name" value="FAS1"/>
    <property type="match status" value="1"/>
</dbReference>
<dbReference type="GO" id="GO:0005615">
    <property type="term" value="C:extracellular space"/>
    <property type="evidence" value="ECO:0007669"/>
    <property type="project" value="TreeGrafter"/>
</dbReference>
<dbReference type="EMBL" id="BMWS01000010">
    <property type="protein sequence ID" value="GGX16861.1"/>
    <property type="molecule type" value="Genomic_DNA"/>
</dbReference>
<dbReference type="FunFam" id="2.30.180.10:FF:000032">
    <property type="entry name" value="Fasciclin domain-containing protein, putative"/>
    <property type="match status" value="1"/>
</dbReference>
<proteinExistence type="predicted"/>
<dbReference type="PROSITE" id="PS51257">
    <property type="entry name" value="PROKAR_LIPOPROTEIN"/>
    <property type="match status" value="1"/>
</dbReference>
<sequence>MRIKNNISVLFLSGLLVVTACSETKKEGKEIKGNEKLIAENIIQPQKIEKNKPTIIEFTAMDKGFSILASVIEVAEFSKVLNTENSYTIFAPVNMAFDKLPEGKVEELLESRNKEKLQSILNYHVIPGKITKEDITAAVKEGRGSMQLKTLGGSKLTVSMKKNRIFIIDKMGNGGTLVTTDVEASNGIIHTIDAVMTSEK</sequence>
<gene>
    <name evidence="2" type="ORF">GCM10007384_18020</name>
</gene>
<dbReference type="InterPro" id="IPR036378">
    <property type="entry name" value="FAS1_dom_sf"/>
</dbReference>
<dbReference type="Gene3D" id="2.30.180.10">
    <property type="entry name" value="FAS1 domain"/>
    <property type="match status" value="1"/>
</dbReference>
<dbReference type="InterPro" id="IPR000782">
    <property type="entry name" value="FAS1_domain"/>
</dbReference>
<protein>
    <recommendedName>
        <fullName evidence="1">FAS1 domain-containing protein</fullName>
    </recommendedName>
</protein>
<dbReference type="InterPro" id="IPR050904">
    <property type="entry name" value="Adhesion/Biosynth-related"/>
</dbReference>
<keyword evidence="3" id="KW-1185">Reference proteome</keyword>
<dbReference type="AlphaFoldDB" id="A0A918JUS9"/>